<organism evidence="7 8">
    <name type="scientific">Streptomyces longisporus</name>
    <dbReference type="NCBI Taxonomy" id="1948"/>
    <lineage>
        <taxon>Bacteria</taxon>
        <taxon>Bacillati</taxon>
        <taxon>Actinomycetota</taxon>
        <taxon>Actinomycetes</taxon>
        <taxon>Kitasatosporales</taxon>
        <taxon>Streptomycetaceae</taxon>
        <taxon>Streptomyces</taxon>
    </lineage>
</organism>
<feature type="region of interest" description="Disordered" evidence="3">
    <location>
        <begin position="77"/>
        <end position="98"/>
    </location>
</feature>
<evidence type="ECO:0000259" key="4">
    <source>
        <dbReference type="PROSITE" id="PS50035"/>
    </source>
</evidence>
<dbReference type="Pfam" id="PF00271">
    <property type="entry name" value="Helicase_C"/>
    <property type="match status" value="1"/>
</dbReference>
<feature type="coiled-coil region" evidence="2">
    <location>
        <begin position="837"/>
        <end position="894"/>
    </location>
</feature>
<dbReference type="PROSITE" id="PS51194">
    <property type="entry name" value="HELICASE_CTER"/>
    <property type="match status" value="1"/>
</dbReference>
<evidence type="ECO:0000259" key="5">
    <source>
        <dbReference type="PROSITE" id="PS51192"/>
    </source>
</evidence>
<evidence type="ECO:0000256" key="2">
    <source>
        <dbReference type="SAM" id="Coils"/>
    </source>
</evidence>
<dbReference type="PROSITE" id="PS51192">
    <property type="entry name" value="HELICASE_ATP_BIND_1"/>
    <property type="match status" value="1"/>
</dbReference>
<dbReference type="SUPFAM" id="SSF52540">
    <property type="entry name" value="P-loop containing nucleoside triphosphate hydrolases"/>
    <property type="match status" value="1"/>
</dbReference>
<name>A0ABN3N4F9_STRLO</name>
<proteinExistence type="predicted"/>
<dbReference type="Proteomes" id="UP001501777">
    <property type="component" value="Unassembled WGS sequence"/>
</dbReference>
<dbReference type="SUPFAM" id="SSF56024">
    <property type="entry name" value="Phospholipase D/nuclease"/>
    <property type="match status" value="1"/>
</dbReference>
<dbReference type="PROSITE" id="PS50035">
    <property type="entry name" value="PLD"/>
    <property type="match status" value="1"/>
</dbReference>
<evidence type="ECO:0000313" key="8">
    <source>
        <dbReference type="Proteomes" id="UP001501777"/>
    </source>
</evidence>
<dbReference type="EMBL" id="BAAASG010000019">
    <property type="protein sequence ID" value="GAA2513657.1"/>
    <property type="molecule type" value="Genomic_DNA"/>
</dbReference>
<feature type="domain" description="Helicase ATP-binding" evidence="5">
    <location>
        <begin position="276"/>
        <end position="425"/>
    </location>
</feature>
<reference evidence="7 8" key="1">
    <citation type="journal article" date="2019" name="Int. J. Syst. Evol. Microbiol.">
        <title>The Global Catalogue of Microorganisms (GCM) 10K type strain sequencing project: providing services to taxonomists for standard genome sequencing and annotation.</title>
        <authorList>
            <consortium name="The Broad Institute Genomics Platform"/>
            <consortium name="The Broad Institute Genome Sequencing Center for Infectious Disease"/>
            <person name="Wu L."/>
            <person name="Ma J."/>
        </authorList>
    </citation>
    <scope>NUCLEOTIDE SEQUENCE [LARGE SCALE GENOMIC DNA]</scope>
    <source>
        <strain evidence="7 8">JCM 4395</strain>
    </source>
</reference>
<evidence type="ECO:0000256" key="3">
    <source>
        <dbReference type="SAM" id="MobiDB-lite"/>
    </source>
</evidence>
<dbReference type="SMART" id="SM00490">
    <property type="entry name" value="HELICc"/>
    <property type="match status" value="1"/>
</dbReference>
<dbReference type="Gene3D" id="3.30.870.10">
    <property type="entry name" value="Endonuclease Chain A"/>
    <property type="match status" value="1"/>
</dbReference>
<dbReference type="Gene3D" id="3.40.50.300">
    <property type="entry name" value="P-loop containing nucleotide triphosphate hydrolases"/>
    <property type="match status" value="1"/>
</dbReference>
<dbReference type="PANTHER" id="PTHR45766:SF6">
    <property type="entry name" value="SWI_SNF-RELATED MATRIX-ASSOCIATED ACTIN-DEPENDENT REGULATOR OF CHROMATIN SUBFAMILY A-LIKE PROTEIN 1"/>
    <property type="match status" value="1"/>
</dbReference>
<dbReference type="InterPro" id="IPR049730">
    <property type="entry name" value="SNF2/RAD54-like_C"/>
</dbReference>
<feature type="domain" description="PLD phosphodiesterase" evidence="4">
    <location>
        <begin position="156"/>
        <end position="185"/>
    </location>
</feature>
<keyword evidence="2" id="KW-0175">Coiled coil</keyword>
<protein>
    <recommendedName>
        <fullName evidence="9">Helicase</fullName>
    </recommendedName>
</protein>
<evidence type="ECO:0000313" key="7">
    <source>
        <dbReference type="EMBL" id="GAA2513657.1"/>
    </source>
</evidence>
<dbReference type="InterPro" id="IPR027417">
    <property type="entry name" value="P-loop_NTPase"/>
</dbReference>
<dbReference type="InterPro" id="IPR001736">
    <property type="entry name" value="PLipase_D/transphosphatidylase"/>
</dbReference>
<dbReference type="InterPro" id="IPR001650">
    <property type="entry name" value="Helicase_C-like"/>
</dbReference>
<sequence>MTATPGGDFRPTFATNQPQHGVTVSDAINALLEGMRTHLATPPPVAIATAFFNPGGFKLLADELERVGPVRLLLGAEPEADRQTGPRPLSAGRGRRAARDDVRRALEGHHRSLAEDRDLVGFTREADRDARRLVEWLRGTGTGGIELPVVEVRRYSEGFLHGKAFIVDTALPHVISGSSNFTFAGLARNRELNLGQFDPTTVARVRDWYEELWEASAPYDLAAVYEQRWEPHLPWHVFLRMLYELYGAEIEEEAATRSTSQLGLTGFQTDGVWRAKRILSRQRGVVIADEVGLGKTYIAGELIYEATITRRQKVLIIAPATLRDATWEPFLAEKNLRAEVISFDQLVRQLDRAGRVDAVLQHPDEYAMIIVDEAHAFRNASTRRADAMRQLLAGQAPKDLVLMTATPVNNSLYDLYNLISYFAPNDAAFAEAGVPSLREYFDRAMAIHPDDLSPEHLFDVIDQVAVRRTRRFVKHHYVGDKVTINGREQEIRFPTPRVRRIDYDLDSALPGVFDMTATALGAHVLEDHANADAVLLDAPGEVLSLARYVPSRFRRGGGGEAQYEAQNAGLLRSALLKRFESSAYAFRRTVEKMIVSHERFLDALSEGHVLTGDALREWASSDSDDIDDFIAGYDGDGENVGNAADYDTDALRRAVTADRLLLDRLHNAVEILPWNQDPKLVALTDTLAEIAAFAEAEGVNEQQVRDKRKVLVFSYYADTVGHLATQVRAAVEADDRLAPYRDRIATASGPDRHGRAEVLAGFAPRTAGSTNDEDVYDLLIATDVLSEGVNLQQARHIINFDLPWNPMRLVQRHGRIDRIGSEHSEVFLRCYFPDRHLDALLGLEERLQRKLKQAAAAVGVGTVLPGFAGREINFTETRDEIARLQREESDLFEQTGLSALSGEEYRRTLAREIADPTMRSTVLDLPWGAGTGFIRTGAAQPGMVFCARIADHNKPWFRYVPLTPDYQAQRDADGKPIVIDDTLTCLAQADPGGVSTPSLFAQPTHEDLYDAAFDVWSIAKGHIHEAWMFNADPANLTAQIPKVMRDAADLARNSGSHLGDRQDDLVERLEAPYAPRIQRAVRDVLAEDVRGREKVNRLLTLADHLGLTKQTAPEPLPEITPEDIHLICWTAVVPVAAQHN</sequence>
<dbReference type="InterPro" id="IPR014001">
    <property type="entry name" value="Helicase_ATP-bd"/>
</dbReference>
<gene>
    <name evidence="7" type="ORF">GCM10010276_71880</name>
</gene>
<dbReference type="PANTHER" id="PTHR45766">
    <property type="entry name" value="DNA ANNEALING HELICASE AND ENDONUCLEASE ZRANB3 FAMILY MEMBER"/>
    <property type="match status" value="1"/>
</dbReference>
<dbReference type="RefSeq" id="WP_344405103.1">
    <property type="nucleotide sequence ID" value="NZ_BAAASG010000019.1"/>
</dbReference>
<evidence type="ECO:0008006" key="9">
    <source>
        <dbReference type="Google" id="ProtNLM"/>
    </source>
</evidence>
<accession>A0ABN3N4F9</accession>
<dbReference type="Gene3D" id="3.40.50.10810">
    <property type="entry name" value="Tandem AAA-ATPase domain"/>
    <property type="match status" value="1"/>
</dbReference>
<dbReference type="Pfam" id="PF13091">
    <property type="entry name" value="PLDc_2"/>
    <property type="match status" value="1"/>
</dbReference>
<dbReference type="InterPro" id="IPR038718">
    <property type="entry name" value="SNF2-like_sf"/>
</dbReference>
<comment type="caution">
    <text evidence="7">The sequence shown here is derived from an EMBL/GenBank/DDBJ whole genome shotgun (WGS) entry which is preliminary data.</text>
</comment>
<dbReference type="CDD" id="cd18793">
    <property type="entry name" value="SF2_C_SNF"/>
    <property type="match status" value="1"/>
</dbReference>
<evidence type="ECO:0000256" key="1">
    <source>
        <dbReference type="ARBA" id="ARBA00022801"/>
    </source>
</evidence>
<keyword evidence="1" id="KW-0378">Hydrolase</keyword>
<evidence type="ECO:0000259" key="6">
    <source>
        <dbReference type="PROSITE" id="PS51194"/>
    </source>
</evidence>
<keyword evidence="8" id="KW-1185">Reference proteome</keyword>
<dbReference type="Pfam" id="PF00176">
    <property type="entry name" value="SNF2-rel_dom"/>
    <property type="match status" value="1"/>
</dbReference>
<dbReference type="InterPro" id="IPR000330">
    <property type="entry name" value="SNF2_N"/>
</dbReference>
<feature type="domain" description="Helicase C-terminal" evidence="6">
    <location>
        <begin position="700"/>
        <end position="864"/>
    </location>
</feature>
<dbReference type="InterPro" id="IPR025202">
    <property type="entry name" value="PLD-like_dom"/>
</dbReference>
<dbReference type="SMART" id="SM00487">
    <property type="entry name" value="DEXDc"/>
    <property type="match status" value="1"/>
</dbReference>